<protein>
    <submittedName>
        <fullName evidence="2">Uncharacterized protein</fullName>
    </submittedName>
</protein>
<evidence type="ECO:0000313" key="2">
    <source>
        <dbReference type="EMBL" id="KAK9815021.1"/>
    </source>
</evidence>
<evidence type="ECO:0000313" key="3">
    <source>
        <dbReference type="Proteomes" id="UP001465755"/>
    </source>
</evidence>
<dbReference type="Proteomes" id="UP001465755">
    <property type="component" value="Unassembled WGS sequence"/>
</dbReference>
<dbReference type="EMBL" id="JALJOQ010000001">
    <property type="protein sequence ID" value="KAK9815021.1"/>
    <property type="molecule type" value="Genomic_DNA"/>
</dbReference>
<gene>
    <name evidence="2" type="ORF">WJX73_005062</name>
</gene>
<dbReference type="InterPro" id="IPR019341">
    <property type="entry name" value="Alpha/Gamma-adaptin-bd_p34"/>
</dbReference>
<dbReference type="Gene3D" id="3.40.50.11960">
    <property type="match status" value="1"/>
</dbReference>
<feature type="region of interest" description="Disordered" evidence="1">
    <location>
        <begin position="74"/>
        <end position="121"/>
    </location>
</feature>
<name>A0AAW1PN72_9CHLO</name>
<dbReference type="PANTHER" id="PTHR14659">
    <property type="entry name" value="ALPHA- AND GAMMA-ADAPTIN-BINDING PROTEIN P34"/>
    <property type="match status" value="1"/>
</dbReference>
<reference evidence="2 3" key="1">
    <citation type="journal article" date="2024" name="Nat. Commun.">
        <title>Phylogenomics reveals the evolutionary origins of lichenization in chlorophyte algae.</title>
        <authorList>
            <person name="Puginier C."/>
            <person name="Libourel C."/>
            <person name="Otte J."/>
            <person name="Skaloud P."/>
            <person name="Haon M."/>
            <person name="Grisel S."/>
            <person name="Petersen M."/>
            <person name="Berrin J.G."/>
            <person name="Delaux P.M."/>
            <person name="Dal Grande F."/>
            <person name="Keller J."/>
        </authorList>
    </citation>
    <scope>NUCLEOTIDE SEQUENCE [LARGE SCALE GENOMIC DNA]</scope>
    <source>
        <strain evidence="2 3">SAG 2036</strain>
    </source>
</reference>
<dbReference type="Pfam" id="PF10199">
    <property type="entry name" value="Adaptin_binding"/>
    <property type="match status" value="1"/>
</dbReference>
<dbReference type="AlphaFoldDB" id="A0AAW1PN72"/>
<evidence type="ECO:0000256" key="1">
    <source>
        <dbReference type="SAM" id="MobiDB-lite"/>
    </source>
</evidence>
<accession>A0AAW1PN72</accession>
<keyword evidence="3" id="KW-1185">Reference proteome</keyword>
<sequence>MSATDEQPALILVASSAEEPEWVAACRDWCLEQGFEYIKVSAGAPAVDERLSDRDGEQQGVRRVLSALQAHMWPGLQMKHDQPQPRYATADDSETATPAMANGPTIPLPEPSDLDRPEDDLERFERLLAQASEARDSLRDLPDDQRRAQAARLAQHFASMLGVEDSDSDD</sequence>
<dbReference type="PANTHER" id="PTHR14659:SF1">
    <property type="entry name" value="ALPHA- AND GAMMA-ADAPTIN-BINDING PROTEIN P34"/>
    <property type="match status" value="1"/>
</dbReference>
<comment type="caution">
    <text evidence="2">The sequence shown here is derived from an EMBL/GenBank/DDBJ whole genome shotgun (WGS) entry which is preliminary data.</text>
</comment>
<proteinExistence type="predicted"/>
<organism evidence="2 3">
    <name type="scientific">Symbiochloris irregularis</name>
    <dbReference type="NCBI Taxonomy" id="706552"/>
    <lineage>
        <taxon>Eukaryota</taxon>
        <taxon>Viridiplantae</taxon>
        <taxon>Chlorophyta</taxon>
        <taxon>core chlorophytes</taxon>
        <taxon>Trebouxiophyceae</taxon>
        <taxon>Trebouxiales</taxon>
        <taxon>Trebouxiaceae</taxon>
        <taxon>Symbiochloris</taxon>
    </lineage>
</organism>